<comment type="caution">
    <text evidence="1">The sequence shown here is derived from an EMBL/GenBank/DDBJ whole genome shotgun (WGS) entry which is preliminary data.</text>
</comment>
<sequence length="98" mass="10910">MFSILEADRGYTLFMPALTLEIGQSEVKLNEVGFDKSHVPEHVKEAALSKLRVVADYLEQHSRSLASTEDEMVALGKQMKHMKIGSELLNEGLVPDPI</sequence>
<protein>
    <submittedName>
        <fullName evidence="1">Uncharacterized protein</fullName>
    </submittedName>
</protein>
<name>A0A926KTB6_9BACL</name>
<keyword evidence="2" id="KW-1185">Reference proteome</keyword>
<evidence type="ECO:0000313" key="1">
    <source>
        <dbReference type="EMBL" id="MBD0383640.1"/>
    </source>
</evidence>
<proteinExistence type="predicted"/>
<dbReference type="Proteomes" id="UP000650466">
    <property type="component" value="Unassembled WGS sequence"/>
</dbReference>
<reference evidence="1" key="1">
    <citation type="submission" date="2020-09" db="EMBL/GenBank/DDBJ databases">
        <title>Draft Genome Sequence of Paenibacillus sp. WST5.</title>
        <authorList>
            <person name="Bao Z."/>
        </authorList>
    </citation>
    <scope>NUCLEOTIDE SEQUENCE</scope>
    <source>
        <strain evidence="1">WST5</strain>
    </source>
</reference>
<organism evidence="1 2">
    <name type="scientific">Paenibacillus sedimenti</name>
    <dbReference type="NCBI Taxonomy" id="2770274"/>
    <lineage>
        <taxon>Bacteria</taxon>
        <taxon>Bacillati</taxon>
        <taxon>Bacillota</taxon>
        <taxon>Bacilli</taxon>
        <taxon>Bacillales</taxon>
        <taxon>Paenibacillaceae</taxon>
        <taxon>Paenibacillus</taxon>
    </lineage>
</organism>
<dbReference type="EMBL" id="JACVVD010000012">
    <property type="protein sequence ID" value="MBD0383640.1"/>
    <property type="molecule type" value="Genomic_DNA"/>
</dbReference>
<accession>A0A926KTB6</accession>
<evidence type="ECO:0000313" key="2">
    <source>
        <dbReference type="Proteomes" id="UP000650466"/>
    </source>
</evidence>
<dbReference type="AlphaFoldDB" id="A0A926KTB6"/>
<dbReference type="RefSeq" id="WP_188177429.1">
    <property type="nucleotide sequence ID" value="NZ_JACVVD010000012.1"/>
</dbReference>
<gene>
    <name evidence="1" type="ORF">ICC18_26540</name>
</gene>